<dbReference type="EMBL" id="JBHSGA010000025">
    <property type="protein sequence ID" value="MFC4529082.1"/>
    <property type="molecule type" value="Genomic_DNA"/>
</dbReference>
<protein>
    <submittedName>
        <fullName evidence="2">YncE family protein</fullName>
    </submittedName>
</protein>
<gene>
    <name evidence="2" type="ORF">ACFO5W_20725</name>
</gene>
<evidence type="ECO:0000313" key="2">
    <source>
        <dbReference type="EMBL" id="MFC4529082.1"/>
    </source>
</evidence>
<organism evidence="2 3">
    <name type="scientific">Dyella halodurans</name>
    <dbReference type="NCBI Taxonomy" id="1920171"/>
    <lineage>
        <taxon>Bacteria</taxon>
        <taxon>Pseudomonadati</taxon>
        <taxon>Pseudomonadota</taxon>
        <taxon>Gammaproteobacteria</taxon>
        <taxon>Lysobacterales</taxon>
        <taxon>Rhodanobacteraceae</taxon>
        <taxon>Dyella</taxon>
    </lineage>
</organism>
<dbReference type="RefSeq" id="WP_266151508.1">
    <property type="nucleotide sequence ID" value="NZ_CP064028.1"/>
</dbReference>
<sequence>MSVNLRKMARSSTIGLAYLCLYSINMAQAADAQDAFLPPSITTSTIPANGDLNPYGVAFVPQNFPRGGSIAPGDVLVSNFNNINNLQGTGTTIIKFTPTGDLAPGVVAGTPGNATTFFLSHYQGLTTALGVLSRGFVVVGNVPTTDGTIGTISQGALQVIDGHGHLVTTLSDSTYLDSPWDLAINDQGNHAQIFVSNVLSGTVSRLDVTVGGSGLVVTKKVQIAIGYSHQPNSSALVLGPTGLAYDESSDTLFVASTADNAIFAVPNAGARKTAVTQGRVVFVNPHLRGPLALTFAPNGHLLTANGDAVNGDPLHPSEIVEFTRAGHYVGEVNVDASQGGAFGVATVLSPQNAPFNYAAIDDVPNDLVVTLVPTGQ</sequence>
<accession>A0ABV9C8G4</accession>
<dbReference type="Gene3D" id="2.120.10.30">
    <property type="entry name" value="TolB, C-terminal domain"/>
    <property type="match status" value="1"/>
</dbReference>
<keyword evidence="3" id="KW-1185">Reference proteome</keyword>
<keyword evidence="1" id="KW-0732">Signal</keyword>
<dbReference type="Proteomes" id="UP001595961">
    <property type="component" value="Unassembled WGS sequence"/>
</dbReference>
<proteinExistence type="predicted"/>
<evidence type="ECO:0000256" key="1">
    <source>
        <dbReference type="SAM" id="SignalP"/>
    </source>
</evidence>
<comment type="caution">
    <text evidence="2">The sequence shown here is derived from an EMBL/GenBank/DDBJ whole genome shotgun (WGS) entry which is preliminary data.</text>
</comment>
<dbReference type="SUPFAM" id="SSF63829">
    <property type="entry name" value="Calcium-dependent phosphotriesterase"/>
    <property type="match status" value="1"/>
</dbReference>
<dbReference type="InterPro" id="IPR011042">
    <property type="entry name" value="6-blade_b-propeller_TolB-like"/>
</dbReference>
<reference evidence="3" key="1">
    <citation type="journal article" date="2019" name="Int. J. Syst. Evol. Microbiol.">
        <title>The Global Catalogue of Microorganisms (GCM) 10K type strain sequencing project: providing services to taxonomists for standard genome sequencing and annotation.</title>
        <authorList>
            <consortium name="The Broad Institute Genomics Platform"/>
            <consortium name="The Broad Institute Genome Sequencing Center for Infectious Disease"/>
            <person name="Wu L."/>
            <person name="Ma J."/>
        </authorList>
    </citation>
    <scope>NUCLEOTIDE SEQUENCE [LARGE SCALE GENOMIC DNA]</scope>
    <source>
        <strain evidence="3">CCM 4481</strain>
    </source>
</reference>
<name>A0ABV9C8G4_9GAMM</name>
<feature type="signal peptide" evidence="1">
    <location>
        <begin position="1"/>
        <end position="29"/>
    </location>
</feature>
<evidence type="ECO:0000313" key="3">
    <source>
        <dbReference type="Proteomes" id="UP001595961"/>
    </source>
</evidence>
<feature type="chain" id="PRO_5045062597" evidence="1">
    <location>
        <begin position="30"/>
        <end position="376"/>
    </location>
</feature>